<comment type="similarity">
    <text evidence="5">Belongs to the bacterial ribosomal protein bL25 family. CTC subfamily.</text>
</comment>
<dbReference type="InterPro" id="IPR001021">
    <property type="entry name" value="Ribosomal_bL25_long"/>
</dbReference>
<dbReference type="STRING" id="415015.SAMN05660462_01464"/>
<keyword evidence="4 5" id="KW-0687">Ribonucleoprotein</keyword>
<evidence type="ECO:0000256" key="6">
    <source>
        <dbReference type="SAM" id="MobiDB-lite"/>
    </source>
</evidence>
<feature type="region of interest" description="Disordered" evidence="6">
    <location>
        <begin position="186"/>
        <end position="210"/>
    </location>
</feature>
<evidence type="ECO:0000256" key="5">
    <source>
        <dbReference type="HAMAP-Rule" id="MF_01334"/>
    </source>
</evidence>
<dbReference type="CDD" id="cd00495">
    <property type="entry name" value="Ribosomal_L25_TL5_CTC"/>
    <property type="match status" value="1"/>
</dbReference>
<evidence type="ECO:0000259" key="8">
    <source>
        <dbReference type="Pfam" id="PF14693"/>
    </source>
</evidence>
<gene>
    <name evidence="5" type="primary">rplY</name>
    <name evidence="5" type="synonym">ctc</name>
    <name evidence="9" type="ORF">SAMN05660462_01464</name>
</gene>
<dbReference type="Gene3D" id="2.40.240.10">
    <property type="entry name" value="Ribosomal Protein L25, Chain P"/>
    <property type="match status" value="1"/>
</dbReference>
<dbReference type="InterPro" id="IPR029751">
    <property type="entry name" value="Ribosomal_L25_dom"/>
</dbReference>
<feature type="domain" description="Large ribosomal subunit protein bL25 beta" evidence="8">
    <location>
        <begin position="101"/>
        <end position="185"/>
    </location>
</feature>
<evidence type="ECO:0000256" key="4">
    <source>
        <dbReference type="ARBA" id="ARBA00023274"/>
    </source>
</evidence>
<dbReference type="EMBL" id="FNQE01000014">
    <property type="protein sequence ID" value="SDY99287.1"/>
    <property type="molecule type" value="Genomic_DNA"/>
</dbReference>
<dbReference type="GO" id="GO:0022625">
    <property type="term" value="C:cytosolic large ribosomal subunit"/>
    <property type="evidence" value="ECO:0007669"/>
    <property type="project" value="TreeGrafter"/>
</dbReference>
<organism evidence="9 10">
    <name type="scientific">Proteiniborus ethanoligenes</name>
    <dbReference type="NCBI Taxonomy" id="415015"/>
    <lineage>
        <taxon>Bacteria</taxon>
        <taxon>Bacillati</taxon>
        <taxon>Bacillota</taxon>
        <taxon>Clostridia</taxon>
        <taxon>Eubacteriales</taxon>
        <taxon>Proteiniborus</taxon>
    </lineage>
</organism>
<dbReference type="RefSeq" id="WP_091729259.1">
    <property type="nucleotide sequence ID" value="NZ_FNQE01000014.1"/>
</dbReference>
<keyword evidence="3 5" id="KW-0689">Ribosomal protein</keyword>
<accession>A0A1H3PDZ8</accession>
<name>A0A1H3PDZ8_9FIRM</name>
<dbReference type="AlphaFoldDB" id="A0A1H3PDZ8"/>
<keyword evidence="2 5" id="KW-0694">RNA-binding</keyword>
<proteinExistence type="inferred from homology"/>
<dbReference type="GO" id="GO:0006412">
    <property type="term" value="P:translation"/>
    <property type="evidence" value="ECO:0007669"/>
    <property type="project" value="UniProtKB-UniRule"/>
</dbReference>
<evidence type="ECO:0000313" key="10">
    <source>
        <dbReference type="Proteomes" id="UP000198625"/>
    </source>
</evidence>
<dbReference type="GO" id="GO:0008097">
    <property type="term" value="F:5S rRNA binding"/>
    <property type="evidence" value="ECO:0007669"/>
    <property type="project" value="InterPro"/>
</dbReference>
<evidence type="ECO:0000256" key="3">
    <source>
        <dbReference type="ARBA" id="ARBA00022980"/>
    </source>
</evidence>
<dbReference type="InterPro" id="IPR020057">
    <property type="entry name" value="Ribosomal_bL25_b-dom"/>
</dbReference>
<dbReference type="InterPro" id="IPR020056">
    <property type="entry name" value="Rbsml_bL25/Gln-tRNA_synth_N"/>
</dbReference>
<sequence>MGVPKIKAENRKELGGINSKKLRASGYTPGVIYSHGEDTQTIRLETLELNKLLNRYGETGRIEIELEGEAVSALIKEVQRDPVMATVLHADFQRLSADVPVRIRVPIAIQGRESVEEATRGVVEQQLMEIEVQCLPKYIPQYVAVDVSSLDFGQNIVLSDLDIAKDENYEIFTELSEVIVSLTASSKVEEPEEETEVPIYESEKSILEEE</sequence>
<evidence type="ECO:0000259" key="7">
    <source>
        <dbReference type="Pfam" id="PF01386"/>
    </source>
</evidence>
<evidence type="ECO:0000256" key="2">
    <source>
        <dbReference type="ARBA" id="ARBA00022884"/>
    </source>
</evidence>
<evidence type="ECO:0000256" key="1">
    <source>
        <dbReference type="ARBA" id="ARBA00022730"/>
    </source>
</evidence>
<dbReference type="HAMAP" id="MF_01334">
    <property type="entry name" value="Ribosomal_bL25_CTC"/>
    <property type="match status" value="1"/>
</dbReference>
<dbReference type="InterPro" id="IPR020930">
    <property type="entry name" value="Ribosomal_uL5_bac-type"/>
</dbReference>
<evidence type="ECO:0000313" key="9">
    <source>
        <dbReference type="EMBL" id="SDY99287.1"/>
    </source>
</evidence>
<dbReference type="Proteomes" id="UP000198625">
    <property type="component" value="Unassembled WGS sequence"/>
</dbReference>
<dbReference type="InterPro" id="IPR011035">
    <property type="entry name" value="Ribosomal_bL25/Gln-tRNA_synth"/>
</dbReference>
<dbReference type="GO" id="GO:0003735">
    <property type="term" value="F:structural constituent of ribosome"/>
    <property type="evidence" value="ECO:0007669"/>
    <property type="project" value="InterPro"/>
</dbReference>
<dbReference type="OrthoDB" id="9790002at2"/>
<dbReference type="Gene3D" id="2.170.120.20">
    <property type="entry name" value="Ribosomal protein L25, beta domain"/>
    <property type="match status" value="1"/>
</dbReference>
<comment type="function">
    <text evidence="5">This is one of the proteins that binds to the 5S RNA in the ribosome where it forms part of the central protuberance.</text>
</comment>
<dbReference type="SUPFAM" id="SSF50715">
    <property type="entry name" value="Ribosomal protein L25-like"/>
    <property type="match status" value="1"/>
</dbReference>
<protein>
    <recommendedName>
        <fullName evidence="5">Large ribosomal subunit protein bL25</fullName>
    </recommendedName>
    <alternativeName>
        <fullName evidence="5">General stress protein CTC</fullName>
    </alternativeName>
</protein>
<dbReference type="Pfam" id="PF01386">
    <property type="entry name" value="Ribosomal_L25p"/>
    <property type="match status" value="1"/>
</dbReference>
<dbReference type="InterPro" id="IPR037121">
    <property type="entry name" value="Ribosomal_bL25_C"/>
</dbReference>
<reference evidence="9 10" key="1">
    <citation type="submission" date="2016-10" db="EMBL/GenBank/DDBJ databases">
        <authorList>
            <person name="de Groot N.N."/>
        </authorList>
    </citation>
    <scope>NUCLEOTIDE SEQUENCE [LARGE SCALE GENOMIC DNA]</scope>
    <source>
        <strain evidence="9 10">DSM 21650</strain>
    </source>
</reference>
<feature type="domain" description="Large ribosomal subunit protein bL25 L25" evidence="7">
    <location>
        <begin position="6"/>
        <end position="92"/>
    </location>
</feature>
<comment type="subunit">
    <text evidence="5">Part of the 50S ribosomal subunit; part of the 5S rRNA/L5/L18/L25 subcomplex. Contacts the 5S rRNA. Binds to the 5S rRNA independently of L5 and L18.</text>
</comment>
<keyword evidence="10" id="KW-1185">Reference proteome</keyword>
<dbReference type="PANTHER" id="PTHR33284">
    <property type="entry name" value="RIBOSOMAL PROTEIN L25/GLN-TRNA SYNTHETASE, ANTI-CODON-BINDING DOMAIN-CONTAINING PROTEIN"/>
    <property type="match status" value="1"/>
</dbReference>
<dbReference type="Pfam" id="PF14693">
    <property type="entry name" value="Ribosomal_TL5_C"/>
    <property type="match status" value="1"/>
</dbReference>
<keyword evidence="1 5" id="KW-0699">rRNA-binding</keyword>
<dbReference type="PANTHER" id="PTHR33284:SF1">
    <property type="entry name" value="RIBOSOMAL PROTEIN L25_GLN-TRNA SYNTHETASE, ANTI-CODON-BINDING DOMAIN-CONTAINING PROTEIN"/>
    <property type="match status" value="1"/>
</dbReference>
<feature type="compositionally biased region" description="Basic and acidic residues" evidence="6">
    <location>
        <begin position="201"/>
        <end position="210"/>
    </location>
</feature>
<dbReference type="NCBIfam" id="TIGR00731">
    <property type="entry name" value="bL25_bact_ctc"/>
    <property type="match status" value="1"/>
</dbReference>